<keyword evidence="3" id="KW-0804">Transcription</keyword>
<gene>
    <name evidence="5" type="ORF">SRB5_07190</name>
</gene>
<evidence type="ECO:0000256" key="2">
    <source>
        <dbReference type="ARBA" id="ARBA00023125"/>
    </source>
</evidence>
<dbReference type="GO" id="GO:0003700">
    <property type="term" value="F:DNA-binding transcription factor activity"/>
    <property type="evidence" value="ECO:0007669"/>
    <property type="project" value="InterPro"/>
</dbReference>
<dbReference type="PANTHER" id="PTHR39515:SF2">
    <property type="entry name" value="HTH-TYPE TRANSCRIPTIONAL REGULATOR RV0880"/>
    <property type="match status" value="1"/>
</dbReference>
<feature type="domain" description="HTH marR-type" evidence="4">
    <location>
        <begin position="1"/>
        <end position="141"/>
    </location>
</feature>
<dbReference type="EMBL" id="WEGJ01000002">
    <property type="protein sequence ID" value="MQY10608.1"/>
    <property type="molecule type" value="Genomic_DNA"/>
</dbReference>
<dbReference type="SUPFAM" id="SSF46785">
    <property type="entry name" value="Winged helix' DNA-binding domain"/>
    <property type="match status" value="1"/>
</dbReference>
<dbReference type="GO" id="GO:0003677">
    <property type="term" value="F:DNA binding"/>
    <property type="evidence" value="ECO:0007669"/>
    <property type="project" value="UniProtKB-KW"/>
</dbReference>
<reference evidence="5 6" key="1">
    <citation type="submission" date="2019-10" db="EMBL/GenBank/DDBJ databases">
        <title>Streptomyces smaragdinus sp. nov. and Streptomyces fabii sp. nov., isolated from the gut of fungus growing-termite Macrotermes natalensis.</title>
        <authorList>
            <person name="Schwitalla J."/>
            <person name="Benndorf R."/>
            <person name="Martin K."/>
            <person name="De Beer W."/>
            <person name="Kaster A.-K."/>
            <person name="Vollmers J."/>
            <person name="Poulsen M."/>
            <person name="Beemelmanns C."/>
        </authorList>
    </citation>
    <scope>NUCLEOTIDE SEQUENCE [LARGE SCALE GENOMIC DNA]</scope>
    <source>
        <strain evidence="5 6">RB5</strain>
    </source>
</reference>
<dbReference type="Pfam" id="PF12802">
    <property type="entry name" value="MarR_2"/>
    <property type="match status" value="1"/>
</dbReference>
<organism evidence="5 6">
    <name type="scientific">Streptomyces smaragdinus</name>
    <dbReference type="NCBI Taxonomy" id="2585196"/>
    <lineage>
        <taxon>Bacteria</taxon>
        <taxon>Bacillati</taxon>
        <taxon>Actinomycetota</taxon>
        <taxon>Actinomycetes</taxon>
        <taxon>Kitasatosporales</taxon>
        <taxon>Streptomycetaceae</taxon>
        <taxon>Streptomyces</taxon>
    </lineage>
</organism>
<dbReference type="SMART" id="SM00347">
    <property type="entry name" value="HTH_MARR"/>
    <property type="match status" value="1"/>
</dbReference>
<evidence type="ECO:0000256" key="3">
    <source>
        <dbReference type="ARBA" id="ARBA00023163"/>
    </source>
</evidence>
<dbReference type="Gene3D" id="1.10.10.10">
    <property type="entry name" value="Winged helix-like DNA-binding domain superfamily/Winged helix DNA-binding domain"/>
    <property type="match status" value="1"/>
</dbReference>
<dbReference type="InterPro" id="IPR052526">
    <property type="entry name" value="HTH-type_Bedaq_tolerance"/>
</dbReference>
<accession>A0A7K0CB15</accession>
<name>A0A7K0CB15_9ACTN</name>
<evidence type="ECO:0000259" key="4">
    <source>
        <dbReference type="PROSITE" id="PS50995"/>
    </source>
</evidence>
<evidence type="ECO:0000313" key="6">
    <source>
        <dbReference type="Proteomes" id="UP000466345"/>
    </source>
</evidence>
<keyword evidence="1" id="KW-0805">Transcription regulation</keyword>
<dbReference type="InterPro" id="IPR023187">
    <property type="entry name" value="Tscrpt_reg_MarR-type_CS"/>
</dbReference>
<proteinExistence type="predicted"/>
<evidence type="ECO:0000256" key="1">
    <source>
        <dbReference type="ARBA" id="ARBA00023015"/>
    </source>
</evidence>
<sequence>MHTRTPGHDVAEELRASVSSFVRAVRACVDEVPPLRAETLRALREDGPQTMAALAAARGTSHQNISRVIGEMEELGLVGRTRNPSDGRGFLVGITEAGRELIDTEEQARRTAIDAAITGALTPDEQAALARVPHLLDRLCQALPGRA</sequence>
<dbReference type="RefSeq" id="WP_194292819.1">
    <property type="nucleotide sequence ID" value="NZ_WEGJ01000002.1"/>
</dbReference>
<dbReference type="AlphaFoldDB" id="A0A7K0CB15"/>
<keyword evidence="2" id="KW-0238">DNA-binding</keyword>
<dbReference type="InterPro" id="IPR036388">
    <property type="entry name" value="WH-like_DNA-bd_sf"/>
</dbReference>
<evidence type="ECO:0000313" key="5">
    <source>
        <dbReference type="EMBL" id="MQY10608.1"/>
    </source>
</evidence>
<protein>
    <recommendedName>
        <fullName evidence="4">HTH marR-type domain-containing protein</fullName>
    </recommendedName>
</protein>
<dbReference type="PROSITE" id="PS01117">
    <property type="entry name" value="HTH_MARR_1"/>
    <property type="match status" value="1"/>
</dbReference>
<keyword evidence="6" id="KW-1185">Reference proteome</keyword>
<dbReference type="PROSITE" id="PS50995">
    <property type="entry name" value="HTH_MARR_2"/>
    <property type="match status" value="1"/>
</dbReference>
<dbReference type="PRINTS" id="PR00598">
    <property type="entry name" value="HTHMARR"/>
</dbReference>
<dbReference type="InterPro" id="IPR036390">
    <property type="entry name" value="WH_DNA-bd_sf"/>
</dbReference>
<dbReference type="Proteomes" id="UP000466345">
    <property type="component" value="Unassembled WGS sequence"/>
</dbReference>
<dbReference type="PANTHER" id="PTHR39515">
    <property type="entry name" value="CONSERVED PROTEIN"/>
    <property type="match status" value="1"/>
</dbReference>
<comment type="caution">
    <text evidence="5">The sequence shown here is derived from an EMBL/GenBank/DDBJ whole genome shotgun (WGS) entry which is preliminary data.</text>
</comment>
<dbReference type="InterPro" id="IPR000835">
    <property type="entry name" value="HTH_MarR-typ"/>
</dbReference>